<dbReference type="SUPFAM" id="SSF81301">
    <property type="entry name" value="Nucleotidyltransferase"/>
    <property type="match status" value="1"/>
</dbReference>
<dbReference type="Gene3D" id="3.30.460.10">
    <property type="entry name" value="Beta Polymerase, domain 2"/>
    <property type="match status" value="1"/>
</dbReference>
<dbReference type="GO" id="GO:0006396">
    <property type="term" value="P:RNA processing"/>
    <property type="evidence" value="ECO:0007669"/>
    <property type="project" value="InterPro"/>
</dbReference>
<dbReference type="AlphaFoldDB" id="A0A5B7TTX1"/>
<keyword evidence="5" id="KW-1185">Reference proteome</keyword>
<gene>
    <name evidence="4" type="ORF">FF125_09540</name>
</gene>
<keyword evidence="1 2" id="KW-0808">Transferase</keyword>
<dbReference type="GO" id="GO:0003723">
    <property type="term" value="F:RNA binding"/>
    <property type="evidence" value="ECO:0007669"/>
    <property type="project" value="UniProtKB-KW"/>
</dbReference>
<evidence type="ECO:0000313" key="4">
    <source>
        <dbReference type="EMBL" id="QCX38663.1"/>
    </source>
</evidence>
<proteinExistence type="inferred from homology"/>
<feature type="domain" description="Poly A polymerase head" evidence="3">
    <location>
        <begin position="53"/>
        <end position="112"/>
    </location>
</feature>
<protein>
    <recommendedName>
        <fullName evidence="3">Poly A polymerase head domain-containing protein</fullName>
    </recommendedName>
</protein>
<evidence type="ECO:0000259" key="3">
    <source>
        <dbReference type="Pfam" id="PF01743"/>
    </source>
</evidence>
<evidence type="ECO:0000256" key="1">
    <source>
        <dbReference type="ARBA" id="ARBA00022679"/>
    </source>
</evidence>
<accession>A0A5B7TTX1</accession>
<dbReference type="Proteomes" id="UP000306229">
    <property type="component" value="Chromosome"/>
</dbReference>
<dbReference type="Pfam" id="PF01743">
    <property type="entry name" value="PolyA_pol"/>
    <property type="match status" value="1"/>
</dbReference>
<dbReference type="InterPro" id="IPR043519">
    <property type="entry name" value="NT_sf"/>
</dbReference>
<dbReference type="GO" id="GO:0016779">
    <property type="term" value="F:nucleotidyltransferase activity"/>
    <property type="evidence" value="ECO:0007669"/>
    <property type="project" value="InterPro"/>
</dbReference>
<dbReference type="KEGG" id="fbe:FF125_09540"/>
<comment type="similarity">
    <text evidence="2">Belongs to the tRNA nucleotidyltransferase/poly(A) polymerase family.</text>
</comment>
<keyword evidence="2" id="KW-0694">RNA-binding</keyword>
<dbReference type="OrthoDB" id="9805698at2"/>
<sequence length="272" mass="32410">MLLDYFKNLKELKFKFLDYKQIKSQFKLHFNSELNNNPELKFLLYEIFVYGSAYIIGGYFRDFLISKKSRDLDIIIDLENTKLIEIIGQSNCQYSINRHKGIKLQFNNLVVDMWSIENNWAFKNELVKLNEKDKLNSIAKGCFYNYDSLVINLHTYNLNIQNYNAYIDNKKLDILLKSPIYKNLNPTTEANILRAFYLKKKEQIQFSTNTKKYLIDKIGQLKDNGFDPIEILEETKSKYPKYQNQLNKNEISKMISELYSANEFDNQFYLNF</sequence>
<name>A0A5B7TTX1_9FLAO</name>
<dbReference type="EMBL" id="CP040749">
    <property type="protein sequence ID" value="QCX38663.1"/>
    <property type="molecule type" value="Genomic_DNA"/>
</dbReference>
<dbReference type="InterPro" id="IPR002646">
    <property type="entry name" value="PolA_pol_head_dom"/>
</dbReference>
<evidence type="ECO:0000313" key="5">
    <source>
        <dbReference type="Proteomes" id="UP000306229"/>
    </source>
</evidence>
<organism evidence="4 5">
    <name type="scientific">Aureibaculum algae</name>
    <dbReference type="NCBI Taxonomy" id="2584122"/>
    <lineage>
        <taxon>Bacteria</taxon>
        <taxon>Pseudomonadati</taxon>
        <taxon>Bacteroidota</taxon>
        <taxon>Flavobacteriia</taxon>
        <taxon>Flavobacteriales</taxon>
        <taxon>Flavobacteriaceae</taxon>
        <taxon>Aureibaculum</taxon>
    </lineage>
</organism>
<reference evidence="4 5" key="1">
    <citation type="submission" date="2019-05" db="EMBL/GenBank/DDBJ databases">
        <title>Algicella ahnfeltiae gen. nov., sp. nov., a novel marine bacterium of the family Flavobacteriaceae isolated from a red alga.</title>
        <authorList>
            <person name="Nedashkovskaya O.I."/>
            <person name="Kukhlevskiy A.D."/>
            <person name="Kim S.-G."/>
            <person name="Zhukova N.V."/>
            <person name="Mikhailov V.V."/>
        </authorList>
    </citation>
    <scope>NUCLEOTIDE SEQUENCE [LARGE SCALE GENOMIC DNA]</scope>
    <source>
        <strain evidence="4 5">10Alg115</strain>
    </source>
</reference>
<evidence type="ECO:0000256" key="2">
    <source>
        <dbReference type="RuleBase" id="RU003953"/>
    </source>
</evidence>